<feature type="chain" id="PRO_5002159186" description="Het-C-domain-containing protein" evidence="2">
    <location>
        <begin position="24"/>
        <end position="1007"/>
    </location>
</feature>
<dbReference type="EMBL" id="KN824279">
    <property type="protein sequence ID" value="KIM32937.1"/>
    <property type="molecule type" value="Genomic_DNA"/>
</dbReference>
<evidence type="ECO:0000313" key="3">
    <source>
        <dbReference type="EMBL" id="KIM32937.1"/>
    </source>
</evidence>
<feature type="compositionally biased region" description="Low complexity" evidence="1">
    <location>
        <begin position="609"/>
        <end position="624"/>
    </location>
</feature>
<accession>A0A0C2XVM4</accession>
<dbReference type="PANTHER" id="PTHR14905">
    <property type="entry name" value="NG37"/>
    <property type="match status" value="1"/>
</dbReference>
<dbReference type="PANTHER" id="PTHR14905:SF7">
    <property type="entry name" value="VON WILLEBRAND FACTOR A DOMAIN-CONTAINING PROTEIN 7"/>
    <property type="match status" value="1"/>
</dbReference>
<feature type="compositionally biased region" description="Basic and acidic residues" evidence="1">
    <location>
        <begin position="667"/>
        <end position="697"/>
    </location>
</feature>
<name>A0A0C2XVM4_SERVB</name>
<dbReference type="OrthoDB" id="2506204at2759"/>
<dbReference type="Pfam" id="PF07217">
    <property type="entry name" value="Het-C"/>
    <property type="match status" value="1"/>
</dbReference>
<reference evidence="3 4" key="1">
    <citation type="submission" date="2014-04" db="EMBL/GenBank/DDBJ databases">
        <authorList>
            <consortium name="DOE Joint Genome Institute"/>
            <person name="Kuo A."/>
            <person name="Zuccaro A."/>
            <person name="Kohler A."/>
            <person name="Nagy L.G."/>
            <person name="Floudas D."/>
            <person name="Copeland A."/>
            <person name="Barry K.W."/>
            <person name="Cichocki N."/>
            <person name="Veneault-Fourrey C."/>
            <person name="LaButti K."/>
            <person name="Lindquist E.A."/>
            <person name="Lipzen A."/>
            <person name="Lundell T."/>
            <person name="Morin E."/>
            <person name="Murat C."/>
            <person name="Sun H."/>
            <person name="Tunlid A."/>
            <person name="Henrissat B."/>
            <person name="Grigoriev I.V."/>
            <person name="Hibbett D.S."/>
            <person name="Martin F."/>
            <person name="Nordberg H.P."/>
            <person name="Cantor M.N."/>
            <person name="Hua S.X."/>
        </authorList>
    </citation>
    <scope>NUCLEOTIDE SEQUENCE [LARGE SCALE GENOMIC DNA]</scope>
    <source>
        <strain evidence="3 4">MAFF 305830</strain>
    </source>
</reference>
<feature type="compositionally biased region" description="Basic residues" evidence="1">
    <location>
        <begin position="991"/>
        <end position="1001"/>
    </location>
</feature>
<sequence>MPSSTSFLLLVLCVLVLVPSVSAFGAGEIPDFAYLNDKAFRHLDIENILVNIVRWNGSSGGGLMGILGSVTGGGEKKFTKADVQRVYFGNWLRDYSQAMDIAGLSKATSETIILLLSVLSFMTFGYGTAEFALEAEKLGVYLPVEHIHRFWLTITLSLVDNPKGYGGDDDPRKYHPKLRGPVNPRELEVDSRTGMKNYIANDGQGWDTSAAHVRRSLEKAIQLARQSGGHRSPELYEAYRLMGGALHTLEDLLAHSNWIELSLNKMGCRDIFTHVGDSVTVNAPGGQRVSPLVTGTFGSADFIFSVMGEAGDKLSESSVSELSKKVSDAKGQQGTLESVKGILDQVPSGGEETQAEMKQADELQAKAYNFDPDNYTTEEVQKTLWDILVWRDTIFRKISTIIEKIPGMETVLDQLTEALNVYIYTTIEPYVKPVLATASEAIGTGSRMVIDQDDQYEVFNNSNASDPSHSMISKDHFDNILNEPAGKIAKVVVEVAVHKIVAAWSDQSVDVRRTIDEILQALHHPYFADERSEIQMAMAQTVKKWYDGLGNDRQETLSRLSKESVRNGENKRLGADKNAVMHSHAIGSSSHRAGHGPSYGAPYSGGGHQQQSQSGYGGNQRQQQAYGHTSSAAEVDPRRMGRTGGHQEEQHTSSYGQQSSGGYGHQQSREEDPRRVGRTQHEEPSYGRGEHGGREQDSYGQSGGYQSQSHTQTSSYGRQESHQEDPRRVGRTQHEEPSYGRGEHGGREQDSYGQSGGRGQESYGRETSGYGSGRREEESSYGQSGYGGSGGNRSGGREQESYGQSGGYQSQSQTQTSSYGRQESHQEDPRRVGRTKPRDDDESNTSSYNQGGYGGGRNQGSYGRDEEESGYGQRGHGGSGGGRHRQEEEEEGGRGYGGRSHGRDDDDTYGVERLNIGGESRGYGDRSGGYGGGRSYEQETTSKHKKHKDDSEEEEEEEDDDEEKKQRKYHKKQKSDDDSEDNDDDDEDDHKKKKKSKHHKNQRDDDY</sequence>
<keyword evidence="2" id="KW-0732">Signal</keyword>
<reference evidence="4" key="2">
    <citation type="submission" date="2015-01" db="EMBL/GenBank/DDBJ databases">
        <title>Evolutionary Origins and Diversification of the Mycorrhizal Mutualists.</title>
        <authorList>
            <consortium name="DOE Joint Genome Institute"/>
            <consortium name="Mycorrhizal Genomics Consortium"/>
            <person name="Kohler A."/>
            <person name="Kuo A."/>
            <person name="Nagy L.G."/>
            <person name="Floudas D."/>
            <person name="Copeland A."/>
            <person name="Barry K.W."/>
            <person name="Cichocki N."/>
            <person name="Veneault-Fourrey C."/>
            <person name="LaButti K."/>
            <person name="Lindquist E.A."/>
            <person name="Lipzen A."/>
            <person name="Lundell T."/>
            <person name="Morin E."/>
            <person name="Murat C."/>
            <person name="Riley R."/>
            <person name="Ohm R."/>
            <person name="Sun H."/>
            <person name="Tunlid A."/>
            <person name="Henrissat B."/>
            <person name="Grigoriev I.V."/>
            <person name="Hibbett D.S."/>
            <person name="Martin F."/>
        </authorList>
    </citation>
    <scope>NUCLEOTIDE SEQUENCE [LARGE SCALE GENOMIC DNA]</scope>
    <source>
        <strain evidence="4">MAFF 305830</strain>
    </source>
</reference>
<dbReference type="HOGENOM" id="CLU_010063_2_0_1"/>
<dbReference type="InterPro" id="IPR010816">
    <property type="entry name" value="Het-C"/>
</dbReference>
<organism evidence="3 4">
    <name type="scientific">Serendipita vermifera MAFF 305830</name>
    <dbReference type="NCBI Taxonomy" id="933852"/>
    <lineage>
        <taxon>Eukaryota</taxon>
        <taxon>Fungi</taxon>
        <taxon>Dikarya</taxon>
        <taxon>Basidiomycota</taxon>
        <taxon>Agaricomycotina</taxon>
        <taxon>Agaricomycetes</taxon>
        <taxon>Sebacinales</taxon>
        <taxon>Serendipitaceae</taxon>
        <taxon>Serendipita</taxon>
    </lineage>
</organism>
<evidence type="ECO:0000256" key="1">
    <source>
        <dbReference type="SAM" id="MobiDB-lite"/>
    </source>
</evidence>
<evidence type="ECO:0000313" key="4">
    <source>
        <dbReference type="Proteomes" id="UP000054097"/>
    </source>
</evidence>
<dbReference type="Proteomes" id="UP000054097">
    <property type="component" value="Unassembled WGS sequence"/>
</dbReference>
<evidence type="ECO:0008006" key="5">
    <source>
        <dbReference type="Google" id="ProtNLM"/>
    </source>
</evidence>
<feature type="signal peptide" evidence="2">
    <location>
        <begin position="1"/>
        <end position="23"/>
    </location>
</feature>
<feature type="compositionally biased region" description="Gly residues" evidence="1">
    <location>
        <begin position="919"/>
        <end position="934"/>
    </location>
</feature>
<gene>
    <name evidence="3" type="ORF">M408DRAFT_20267</name>
</gene>
<feature type="compositionally biased region" description="Gly residues" evidence="1">
    <location>
        <begin position="872"/>
        <end position="881"/>
    </location>
</feature>
<protein>
    <recommendedName>
        <fullName evidence="5">Het-C-domain-containing protein</fullName>
    </recommendedName>
</protein>
<feature type="compositionally biased region" description="Gly residues" evidence="1">
    <location>
        <begin position="784"/>
        <end position="794"/>
    </location>
</feature>
<feature type="compositionally biased region" description="Basic and acidic residues" evidence="1">
    <location>
        <begin position="719"/>
        <end position="750"/>
    </location>
</feature>
<feature type="compositionally biased region" description="Acidic residues" evidence="1">
    <location>
        <begin position="951"/>
        <end position="962"/>
    </location>
</feature>
<feature type="region of interest" description="Disordered" evidence="1">
    <location>
        <begin position="561"/>
        <end position="580"/>
    </location>
</feature>
<feature type="compositionally biased region" description="Basic and acidic residues" evidence="1">
    <location>
        <begin position="822"/>
        <end position="839"/>
    </location>
</feature>
<keyword evidence="4" id="KW-1185">Reference proteome</keyword>
<evidence type="ECO:0000256" key="2">
    <source>
        <dbReference type="SAM" id="SignalP"/>
    </source>
</evidence>
<dbReference type="AlphaFoldDB" id="A0A0C2XVM4"/>
<feature type="compositionally biased region" description="Basic and acidic residues" evidence="1">
    <location>
        <begin position="635"/>
        <end position="651"/>
    </location>
</feature>
<dbReference type="STRING" id="933852.A0A0C2XVM4"/>
<feature type="compositionally biased region" description="Low complexity" evidence="1">
    <location>
        <begin position="801"/>
        <end position="820"/>
    </location>
</feature>
<feature type="compositionally biased region" description="Acidic residues" evidence="1">
    <location>
        <begin position="977"/>
        <end position="988"/>
    </location>
</feature>
<feature type="compositionally biased region" description="Basic and acidic residues" evidence="1">
    <location>
        <begin position="561"/>
        <end position="575"/>
    </location>
</feature>
<proteinExistence type="predicted"/>
<feature type="compositionally biased region" description="Low complexity" evidence="1">
    <location>
        <begin position="698"/>
        <end position="717"/>
    </location>
</feature>
<feature type="region of interest" description="Disordered" evidence="1">
    <location>
        <begin position="587"/>
        <end position="1007"/>
    </location>
</feature>
<dbReference type="InterPro" id="IPR052577">
    <property type="entry name" value="VWA7"/>
</dbReference>